<feature type="region of interest" description="Disordered" evidence="1">
    <location>
        <begin position="500"/>
        <end position="596"/>
    </location>
</feature>
<feature type="transmembrane region" description="Helical" evidence="2">
    <location>
        <begin position="20"/>
        <end position="42"/>
    </location>
</feature>
<evidence type="ECO:0000256" key="1">
    <source>
        <dbReference type="SAM" id="MobiDB-lite"/>
    </source>
</evidence>
<dbReference type="AlphaFoldDB" id="A0A088RJK0"/>
<keyword evidence="2" id="KW-0812">Transmembrane</keyword>
<dbReference type="PANTHER" id="PTHR33538:SF2">
    <property type="entry name" value="PROTEIN GAMETE EXPRESSED 1"/>
    <property type="match status" value="1"/>
</dbReference>
<dbReference type="OrthoDB" id="377549at2759"/>
<dbReference type="Proteomes" id="UP000063063">
    <property type="component" value="Chromosome 4"/>
</dbReference>
<feature type="compositionally biased region" description="Polar residues" evidence="1">
    <location>
        <begin position="513"/>
        <end position="529"/>
    </location>
</feature>
<dbReference type="VEuPathDB" id="TriTrypDB:LPMP_040120"/>
<evidence type="ECO:0000256" key="2">
    <source>
        <dbReference type="SAM" id="Phobius"/>
    </source>
</evidence>
<name>A0A088RJK0_LEIPA</name>
<protein>
    <submittedName>
        <fullName evidence="3">Uncharacterized protein</fullName>
    </submittedName>
</protein>
<feature type="transmembrane region" description="Helical" evidence="2">
    <location>
        <begin position="347"/>
        <end position="367"/>
    </location>
</feature>
<gene>
    <name evidence="3" type="ORF">LPMP_040120</name>
</gene>
<keyword evidence="2" id="KW-1133">Transmembrane helix</keyword>
<evidence type="ECO:0000313" key="3">
    <source>
        <dbReference type="EMBL" id="AIN95339.1"/>
    </source>
</evidence>
<evidence type="ECO:0000313" key="4">
    <source>
        <dbReference type="Proteomes" id="UP000063063"/>
    </source>
</evidence>
<dbReference type="GeneID" id="22571971"/>
<dbReference type="InterPro" id="IPR040346">
    <property type="entry name" value="GEX1/Brambleberry"/>
</dbReference>
<reference evidence="3 4" key="1">
    <citation type="journal article" date="2015" name="Sci. Rep.">
        <title>The genome of Leishmania panamensis: insights into genomics of the L. (Viannia) subgenus.</title>
        <authorList>
            <person name="Llanes A."/>
            <person name="Restrepo C.M."/>
            <person name="Vecchio G.D."/>
            <person name="Anguizola F.J."/>
            <person name="Lleonart R."/>
        </authorList>
    </citation>
    <scope>NUCLEOTIDE SEQUENCE [LARGE SCALE GENOMIC DNA]</scope>
    <source>
        <strain evidence="3 4">MHOM/PA/94/PSC-1</strain>
    </source>
</reference>
<sequence length="596" mass="65709">MVGNYPSCTSHCPPCVRWQRWVLLVLAWAVTAVLLGNCTLAWPQFLYMQRRVELPAAPHADTDGTHASIPPRLFPGTEERGEQARMLWEEVEAKGRLSPCWKRSLQLLQAKCAEVRSEDTMRSRLGLFMATCDANSDGRTHPSFHCASTATLPSDLSTRAVRQCVQGLSDSAYAAFLQYRLHADVLCAYLEEELYQQRTEAAVAAMHLQMQRSSHMLTALQHSGAEVVALMKDSQTLQQESREAASSLRHQLGLLHNGQAAALQALQQAAGDILRTSSHTDAALGELHTRVQEAAAEALASVQALSQESLKRFAEVEAQTRGVVQLMQQVDSLHHLLTRQRLPRHRVVWVLGCILGVLVLTCLPQTAAARLPATLFTIIGCVGVPLLRWWTGQSRWLFLHETAWESLCLSLAVGLVGHCAYRYTPPNIWRHRSLAREEAIRVWDELHVLQQAKKHQLDGTLLQAYVPQIPILGLQPHPRMLRNEAPAPSLNISHAQSPLSITVSPRGGEVEGTPTTANDSHSTAPSEGSVNAPDEVSSAAGTPNRRRGRPATTGDDAAHRHTKSQRTDAADRHRCVAARTKRSTARSTSETMLRKG</sequence>
<dbReference type="RefSeq" id="XP_010703661.1">
    <property type="nucleotide sequence ID" value="XM_010705359.1"/>
</dbReference>
<feature type="compositionally biased region" description="Polar residues" evidence="1">
    <location>
        <begin position="585"/>
        <end position="596"/>
    </location>
</feature>
<dbReference type="eggNOG" id="ENOG502QR0N">
    <property type="taxonomic scope" value="Eukaryota"/>
</dbReference>
<dbReference type="KEGG" id="lpan:LPMP_040120"/>
<keyword evidence="4" id="KW-1185">Reference proteome</keyword>
<dbReference type="VEuPathDB" id="TriTrypDB:LPAL13_040006900"/>
<dbReference type="PANTHER" id="PTHR33538">
    <property type="entry name" value="PROTEIN GAMETE EXPRESSED 1"/>
    <property type="match status" value="1"/>
</dbReference>
<accession>A0A088RJK0</accession>
<keyword evidence="2" id="KW-0472">Membrane</keyword>
<organism evidence="3 4">
    <name type="scientific">Leishmania panamensis</name>
    <dbReference type="NCBI Taxonomy" id="5679"/>
    <lineage>
        <taxon>Eukaryota</taxon>
        <taxon>Discoba</taxon>
        <taxon>Euglenozoa</taxon>
        <taxon>Kinetoplastea</taxon>
        <taxon>Metakinetoplastina</taxon>
        <taxon>Trypanosomatida</taxon>
        <taxon>Trypanosomatidae</taxon>
        <taxon>Leishmaniinae</taxon>
        <taxon>Leishmania</taxon>
        <taxon>Leishmania guyanensis species complex</taxon>
    </lineage>
</organism>
<feature type="compositionally biased region" description="Basic and acidic residues" evidence="1">
    <location>
        <begin position="565"/>
        <end position="574"/>
    </location>
</feature>
<feature type="compositionally biased region" description="Basic residues" evidence="1">
    <location>
        <begin position="575"/>
        <end position="584"/>
    </location>
</feature>
<dbReference type="EMBL" id="CP009373">
    <property type="protein sequence ID" value="AIN95339.1"/>
    <property type="molecule type" value="Genomic_DNA"/>
</dbReference>
<proteinExistence type="predicted"/>